<feature type="signal peptide" evidence="1">
    <location>
        <begin position="1"/>
        <end position="16"/>
    </location>
</feature>
<dbReference type="EMBL" id="CP114040">
    <property type="protein sequence ID" value="WAS98523.1"/>
    <property type="molecule type" value="Genomic_DNA"/>
</dbReference>
<protein>
    <submittedName>
        <fullName evidence="2">IPT/TIG domain-containing protein</fullName>
    </submittedName>
</protein>
<dbReference type="SUPFAM" id="SSF81296">
    <property type="entry name" value="E set domains"/>
    <property type="match status" value="1"/>
</dbReference>
<evidence type="ECO:0000313" key="3">
    <source>
        <dbReference type="Proteomes" id="UP001164459"/>
    </source>
</evidence>
<evidence type="ECO:0000313" key="2">
    <source>
        <dbReference type="EMBL" id="WAS98523.1"/>
    </source>
</evidence>
<dbReference type="PROSITE" id="PS51257">
    <property type="entry name" value="PROKAR_LIPOPROTEIN"/>
    <property type="match status" value="1"/>
</dbReference>
<sequence length="128" mass="13369">MRAGFRFLALASVALACSGPSELSVEPAEGDGDGGQGVRLVGADLLGHGPAVVYFGMRSARAVVIEDDHHISLKTPEAEGFGAVDVRIDFADGTSHTLPQAFTYRQVEGKPLRPVLFKPGAVPVPTAE</sequence>
<dbReference type="InterPro" id="IPR013783">
    <property type="entry name" value="Ig-like_fold"/>
</dbReference>
<dbReference type="CDD" id="cd00102">
    <property type="entry name" value="IPT"/>
    <property type="match status" value="1"/>
</dbReference>
<dbReference type="RefSeq" id="WP_269040884.1">
    <property type="nucleotide sequence ID" value="NZ_CP114040.1"/>
</dbReference>
<proteinExistence type="predicted"/>
<keyword evidence="3" id="KW-1185">Reference proteome</keyword>
<evidence type="ECO:0000256" key="1">
    <source>
        <dbReference type="SAM" id="SignalP"/>
    </source>
</evidence>
<keyword evidence="1" id="KW-0732">Signal</keyword>
<feature type="chain" id="PRO_5046526422" evidence="1">
    <location>
        <begin position="17"/>
        <end position="128"/>
    </location>
</feature>
<organism evidence="2 3">
    <name type="scientific">Nannocystis punicea</name>
    <dbReference type="NCBI Taxonomy" id="2995304"/>
    <lineage>
        <taxon>Bacteria</taxon>
        <taxon>Pseudomonadati</taxon>
        <taxon>Myxococcota</taxon>
        <taxon>Polyangia</taxon>
        <taxon>Nannocystales</taxon>
        <taxon>Nannocystaceae</taxon>
        <taxon>Nannocystis</taxon>
    </lineage>
</organism>
<reference evidence="2" key="1">
    <citation type="submission" date="2022-11" db="EMBL/GenBank/DDBJ databases">
        <title>Minimal conservation of predation-associated metabolite biosynthetic gene clusters underscores biosynthetic potential of Myxococcota including descriptions for ten novel species: Archangium lansinium sp. nov., Myxococcus landrumus sp. nov., Nannocystis bai.</title>
        <authorList>
            <person name="Ahearne A."/>
            <person name="Stevens C."/>
            <person name="Dowd S."/>
        </authorList>
    </citation>
    <scope>NUCLEOTIDE SEQUENCE</scope>
    <source>
        <strain evidence="2">Fl3</strain>
    </source>
</reference>
<accession>A0ABY7HHE6</accession>
<dbReference type="Gene3D" id="2.60.40.10">
    <property type="entry name" value="Immunoglobulins"/>
    <property type="match status" value="1"/>
</dbReference>
<name>A0ABY7HHE6_9BACT</name>
<dbReference type="Proteomes" id="UP001164459">
    <property type="component" value="Chromosome"/>
</dbReference>
<dbReference type="InterPro" id="IPR014756">
    <property type="entry name" value="Ig_E-set"/>
</dbReference>
<gene>
    <name evidence="2" type="ORF">O0S08_20470</name>
</gene>